<dbReference type="GO" id="GO:0016020">
    <property type="term" value="C:membrane"/>
    <property type="evidence" value="ECO:0007669"/>
    <property type="project" value="UniProtKB-SubCell"/>
</dbReference>
<feature type="transmembrane region" description="Helical" evidence="11">
    <location>
        <begin position="161"/>
        <end position="183"/>
    </location>
</feature>
<evidence type="ECO:0000256" key="1">
    <source>
        <dbReference type="ARBA" id="ARBA00004141"/>
    </source>
</evidence>
<comment type="subcellular location">
    <subcellularLocation>
        <location evidence="1">Membrane</location>
        <topology evidence="1">Multi-pass membrane protein</topology>
    </subcellularLocation>
</comment>
<feature type="compositionally biased region" description="Basic and acidic residues" evidence="10">
    <location>
        <begin position="1030"/>
        <end position="1050"/>
    </location>
</feature>
<keyword evidence="4" id="KW-0547">Nucleotide-binding</keyword>
<evidence type="ECO:0000256" key="7">
    <source>
        <dbReference type="ARBA" id="ARBA00022989"/>
    </source>
</evidence>
<evidence type="ECO:0000256" key="9">
    <source>
        <dbReference type="ARBA" id="ARBA00024363"/>
    </source>
</evidence>
<feature type="compositionally biased region" description="Polar residues" evidence="10">
    <location>
        <begin position="1014"/>
        <end position="1025"/>
    </location>
</feature>
<feature type="transmembrane region" description="Helical" evidence="11">
    <location>
        <begin position="433"/>
        <end position="454"/>
    </location>
</feature>
<evidence type="ECO:0000256" key="2">
    <source>
        <dbReference type="ARBA" id="ARBA00022448"/>
    </source>
</evidence>
<evidence type="ECO:0000256" key="10">
    <source>
        <dbReference type="SAM" id="MobiDB-lite"/>
    </source>
</evidence>
<dbReference type="Pfam" id="PF00664">
    <property type="entry name" value="ABC_membrane"/>
    <property type="match status" value="1"/>
</dbReference>
<dbReference type="InterPro" id="IPR003439">
    <property type="entry name" value="ABC_transporter-like_ATP-bd"/>
</dbReference>
<dbReference type="PANTHER" id="PTHR24221:SF648">
    <property type="entry name" value="ABC-TYPE TRANSPORTER ATR1"/>
    <property type="match status" value="1"/>
</dbReference>
<dbReference type="GO" id="GO:0140359">
    <property type="term" value="F:ABC-type transporter activity"/>
    <property type="evidence" value="ECO:0007669"/>
    <property type="project" value="InterPro"/>
</dbReference>
<feature type="transmembrane region" description="Helical" evidence="11">
    <location>
        <begin position="289"/>
        <end position="310"/>
    </location>
</feature>
<dbReference type="GO" id="GO:0000041">
    <property type="term" value="P:transition metal ion transport"/>
    <property type="evidence" value="ECO:0007669"/>
    <property type="project" value="UniProtKB-ARBA"/>
</dbReference>
<feature type="compositionally biased region" description="Polar residues" evidence="10">
    <location>
        <begin position="926"/>
        <end position="936"/>
    </location>
</feature>
<feature type="transmembrane region" description="Helical" evidence="11">
    <location>
        <begin position="56"/>
        <end position="81"/>
    </location>
</feature>
<keyword evidence="6" id="KW-0067">ATP-binding</keyword>
<evidence type="ECO:0000313" key="14">
    <source>
        <dbReference type="EMBL" id="KAG7090845.1"/>
    </source>
</evidence>
<dbReference type="PANTHER" id="PTHR24221">
    <property type="entry name" value="ATP-BINDING CASSETTE SUB-FAMILY B"/>
    <property type="match status" value="1"/>
</dbReference>
<organism evidence="14 15">
    <name type="scientific">Marasmius oreades</name>
    <name type="common">fairy-ring Marasmius</name>
    <dbReference type="NCBI Taxonomy" id="181124"/>
    <lineage>
        <taxon>Eukaryota</taxon>
        <taxon>Fungi</taxon>
        <taxon>Dikarya</taxon>
        <taxon>Basidiomycota</taxon>
        <taxon>Agaricomycotina</taxon>
        <taxon>Agaricomycetes</taxon>
        <taxon>Agaricomycetidae</taxon>
        <taxon>Agaricales</taxon>
        <taxon>Marasmiineae</taxon>
        <taxon>Marasmiaceae</taxon>
        <taxon>Marasmius</taxon>
    </lineage>
</organism>
<dbReference type="AlphaFoldDB" id="A0A9P7UR91"/>
<dbReference type="KEGG" id="more:E1B28_009927"/>
<dbReference type="PROSITE" id="PS50929">
    <property type="entry name" value="ABC_TM1F"/>
    <property type="match status" value="1"/>
</dbReference>
<comment type="caution">
    <text evidence="14">The sequence shown here is derived from an EMBL/GenBank/DDBJ whole genome shotgun (WGS) entry which is preliminary data.</text>
</comment>
<comment type="similarity">
    <text evidence="9">Belongs to the ABC transporter superfamily. ABCB family. Heavy Metal importer (TC 3.A.1.210) subfamily.</text>
</comment>
<feature type="transmembrane region" description="Helical" evidence="11">
    <location>
        <begin position="93"/>
        <end position="111"/>
    </location>
</feature>
<feature type="region of interest" description="Disordered" evidence="10">
    <location>
        <begin position="233"/>
        <end position="260"/>
    </location>
</feature>
<evidence type="ECO:0000256" key="6">
    <source>
        <dbReference type="ARBA" id="ARBA00022840"/>
    </source>
</evidence>
<dbReference type="GeneID" id="66079003"/>
<dbReference type="CDD" id="cd18583">
    <property type="entry name" value="ABC_6TM_HMT1"/>
    <property type="match status" value="1"/>
</dbReference>
<keyword evidence="15" id="KW-1185">Reference proteome</keyword>
<dbReference type="EMBL" id="CM032186">
    <property type="protein sequence ID" value="KAG7090845.1"/>
    <property type="molecule type" value="Genomic_DNA"/>
</dbReference>
<dbReference type="Proteomes" id="UP001049176">
    <property type="component" value="Chromosome 6"/>
</dbReference>
<feature type="transmembrane region" description="Helical" evidence="11">
    <location>
        <begin position="330"/>
        <end position="352"/>
    </location>
</feature>
<evidence type="ECO:0000256" key="3">
    <source>
        <dbReference type="ARBA" id="ARBA00022692"/>
    </source>
</evidence>
<dbReference type="OrthoDB" id="6500128at2759"/>
<dbReference type="InterPro" id="IPR039421">
    <property type="entry name" value="Type_1_exporter"/>
</dbReference>
<dbReference type="SMART" id="SM00382">
    <property type="entry name" value="AAA"/>
    <property type="match status" value="1"/>
</dbReference>
<dbReference type="SUPFAM" id="SSF90123">
    <property type="entry name" value="ABC transporter transmembrane region"/>
    <property type="match status" value="1"/>
</dbReference>
<dbReference type="PROSITE" id="PS50893">
    <property type="entry name" value="ABC_TRANSPORTER_2"/>
    <property type="match status" value="1"/>
</dbReference>
<dbReference type="PROSITE" id="PS00211">
    <property type="entry name" value="ABC_TRANSPORTER_1"/>
    <property type="match status" value="1"/>
</dbReference>
<dbReference type="InterPro" id="IPR003593">
    <property type="entry name" value="AAA+_ATPase"/>
</dbReference>
<proteinExistence type="inferred from homology"/>
<feature type="transmembrane region" description="Helical" evidence="11">
    <location>
        <begin position="521"/>
        <end position="543"/>
    </location>
</feature>
<keyword evidence="5" id="KW-0999">Mitochondrion inner membrane</keyword>
<protein>
    <recommendedName>
        <fullName evidence="16">ATP-binding cassette sub-family B member 6</fullName>
    </recommendedName>
</protein>
<dbReference type="Gene3D" id="1.20.1560.10">
    <property type="entry name" value="ABC transporter type 1, transmembrane domain"/>
    <property type="match status" value="1"/>
</dbReference>
<dbReference type="Gene3D" id="3.40.50.300">
    <property type="entry name" value="P-loop containing nucleotide triphosphate hydrolases"/>
    <property type="match status" value="1"/>
</dbReference>
<evidence type="ECO:0000259" key="12">
    <source>
        <dbReference type="PROSITE" id="PS50893"/>
    </source>
</evidence>
<gene>
    <name evidence="14" type="ORF">E1B28_009927</name>
</gene>
<keyword evidence="5" id="KW-0496">Mitochondrion</keyword>
<evidence type="ECO:0008006" key="16">
    <source>
        <dbReference type="Google" id="ProtNLM"/>
    </source>
</evidence>
<evidence type="ECO:0000256" key="11">
    <source>
        <dbReference type="SAM" id="Phobius"/>
    </source>
</evidence>
<evidence type="ECO:0000313" key="15">
    <source>
        <dbReference type="Proteomes" id="UP001049176"/>
    </source>
</evidence>
<dbReference type="FunFam" id="3.40.50.300:FF:000186">
    <property type="entry name" value="ATP-binding cassette sub-family B member 7, mitochondrial"/>
    <property type="match status" value="1"/>
</dbReference>
<feature type="transmembrane region" description="Helical" evidence="11">
    <location>
        <begin position="12"/>
        <end position="31"/>
    </location>
</feature>
<reference evidence="14" key="1">
    <citation type="journal article" date="2021" name="Genome Biol. Evol.">
        <title>The assembled and annotated genome of the fairy-ring fungus Marasmius oreades.</title>
        <authorList>
            <person name="Hiltunen M."/>
            <person name="Ament-Velasquez S.L."/>
            <person name="Johannesson H."/>
        </authorList>
    </citation>
    <scope>NUCLEOTIDE SEQUENCE</scope>
    <source>
        <strain evidence="14">03SP1</strain>
    </source>
</reference>
<feature type="domain" description="ABC transmembrane type-1" evidence="13">
    <location>
        <begin position="295"/>
        <end position="578"/>
    </location>
</feature>
<name>A0A9P7UR91_9AGAR</name>
<keyword evidence="3 11" id="KW-0812">Transmembrane</keyword>
<feature type="transmembrane region" description="Helical" evidence="11">
    <location>
        <begin position="127"/>
        <end position="145"/>
    </location>
</feature>
<dbReference type="CDD" id="cd03253">
    <property type="entry name" value="ABCC_ATM1_transporter"/>
    <property type="match status" value="1"/>
</dbReference>
<keyword evidence="2" id="KW-0813">Transport</keyword>
<dbReference type="RefSeq" id="XP_043007315.1">
    <property type="nucleotide sequence ID" value="XM_043154857.1"/>
</dbReference>
<dbReference type="InterPro" id="IPR027417">
    <property type="entry name" value="P-loop_NTPase"/>
</dbReference>
<evidence type="ECO:0000256" key="8">
    <source>
        <dbReference type="ARBA" id="ARBA00023136"/>
    </source>
</evidence>
<keyword evidence="8 11" id="KW-0472">Membrane</keyword>
<feature type="transmembrane region" description="Helical" evidence="11">
    <location>
        <begin position="406"/>
        <end position="427"/>
    </location>
</feature>
<dbReference type="InterPro" id="IPR036640">
    <property type="entry name" value="ABC1_TM_sf"/>
</dbReference>
<evidence type="ECO:0000256" key="5">
    <source>
        <dbReference type="ARBA" id="ARBA00022792"/>
    </source>
</evidence>
<dbReference type="Pfam" id="PF00005">
    <property type="entry name" value="ABC_tran"/>
    <property type="match status" value="1"/>
</dbReference>
<feature type="compositionally biased region" description="Basic residues" evidence="10">
    <location>
        <begin position="1063"/>
        <end position="1076"/>
    </location>
</feature>
<feature type="domain" description="ABC transporter" evidence="12">
    <location>
        <begin position="612"/>
        <end position="848"/>
    </location>
</feature>
<dbReference type="InterPro" id="IPR017871">
    <property type="entry name" value="ABC_transporter-like_CS"/>
</dbReference>
<keyword evidence="7 11" id="KW-1133">Transmembrane helix</keyword>
<dbReference type="GO" id="GO:0005524">
    <property type="term" value="F:ATP binding"/>
    <property type="evidence" value="ECO:0007669"/>
    <property type="project" value="UniProtKB-KW"/>
</dbReference>
<feature type="region of interest" description="Disordered" evidence="10">
    <location>
        <begin position="914"/>
        <end position="1076"/>
    </location>
</feature>
<dbReference type="SUPFAM" id="SSF52540">
    <property type="entry name" value="P-loop containing nucleoside triphosphate hydrolases"/>
    <property type="match status" value="1"/>
</dbReference>
<evidence type="ECO:0000259" key="13">
    <source>
        <dbReference type="PROSITE" id="PS50929"/>
    </source>
</evidence>
<sequence>MALSTPSFPIFFLRLVSPIPVLLAAVSLLPLGPSPPPTPSPITPIVVAQRVPRRAFIILFLSLTAFLYFFDGLTFVIFAVIRKKWHAETGLQINSLAGLIAFSGLAVLGSWKDVHGVEIWDLRRLKLAITLSAVADVALVILLALDARKAGSLSSLPIEQLLHLVFPLLRLVLLLPLLFILSIPRTTYLPVESNTEEDVGVPSLLHAPTAQPSTGLLAVPSPEQNKYGTFRSTRSVYSQTAPSTRTPTPTPSHGKHEDKPEITLEPSWKELWRRLTRLTPYLWPKKNNALQFIAFLCVCIVAIGRVVNLAQPFVFGELVRILQGSSSRPIWGVLASFVVIRFLQGSGGLAALREALWAPVMQYSDREMSLLSFNHLLNLSFAFHTRRKTGEILRVLDRGAAINHTFELLLFNILPTFLDIAVALVALCVTFEWTLGLVIFVVMFAYVSASVVLTQLRTRIRRQMNERDVITRGIHTDCLLNYETVKYFGGEDYEAARYQDALREYQTLEYRVIISLNLLNLVQNFIITFGLLVGSIIVARQVIAEELGSSYFVIFIAYLGQLYTPLNQLGYVYRSVNQSLIDTEKLLKLLNEPTEVNDIPNAPDLAVEDGEIEFDNVSFSYDGHTAALNGVSFKVPKGSSVALVGESGSGKSTIFRVLFRFYDLAEGQGRILIDGKDIREVTQKSLRQAIGVVPQDSVLFNTSIAYNIAYGKFGASQEEIEIAAKSAQMHDRIMCFPDGYHTAVGERGVRLSGGEKQRISIARTLLKNPPILLLDEATSALDTSTEKDIQKALQNLMLGRSSLSIAHRLSTIASADIILVLKDGQIVERGNHKELLALDGVFASMWADQVSASEDQAVSIHSKPEGYHLGSASIDETKAVADQPVLEPTHPDSGPSSPPLLKQDIPAQTIPVVAFPSSKPPEESRNATSAKESTSVAGVASEAPDGLEPTSSPVAFPTPPNVVFPATPASPPSQAVTFEATPTPPRSGTPDPDAEPKRKRISSQNFQRLAKRISISTRRQGSVSSIIPGLKRDGGSPRVSGDEGRGESSTHESSVVGESENKSKKKEKKEKKKAQS</sequence>
<evidence type="ECO:0000256" key="4">
    <source>
        <dbReference type="ARBA" id="ARBA00022741"/>
    </source>
</evidence>
<dbReference type="InterPro" id="IPR011527">
    <property type="entry name" value="ABC1_TM_dom"/>
</dbReference>
<dbReference type="GO" id="GO:0016887">
    <property type="term" value="F:ATP hydrolysis activity"/>
    <property type="evidence" value="ECO:0007669"/>
    <property type="project" value="InterPro"/>
</dbReference>
<accession>A0A9P7UR91</accession>